<keyword evidence="2" id="KW-1185">Reference proteome</keyword>
<reference evidence="1" key="1">
    <citation type="journal article" date="2022" name="IScience">
        <title>Evolution of zygomycete secretomes and the origins of terrestrial fungal ecologies.</title>
        <authorList>
            <person name="Chang Y."/>
            <person name="Wang Y."/>
            <person name="Mondo S."/>
            <person name="Ahrendt S."/>
            <person name="Andreopoulos W."/>
            <person name="Barry K."/>
            <person name="Beard J."/>
            <person name="Benny G.L."/>
            <person name="Blankenship S."/>
            <person name="Bonito G."/>
            <person name="Cuomo C."/>
            <person name="Desiro A."/>
            <person name="Gervers K.A."/>
            <person name="Hundley H."/>
            <person name="Kuo A."/>
            <person name="LaButti K."/>
            <person name="Lang B.F."/>
            <person name="Lipzen A."/>
            <person name="O'Donnell K."/>
            <person name="Pangilinan J."/>
            <person name="Reynolds N."/>
            <person name="Sandor L."/>
            <person name="Smith M.E."/>
            <person name="Tsang A."/>
            <person name="Grigoriev I.V."/>
            <person name="Stajich J.E."/>
            <person name="Spatafora J.W."/>
        </authorList>
    </citation>
    <scope>NUCLEOTIDE SEQUENCE</scope>
    <source>
        <strain evidence="1">RSA 2281</strain>
    </source>
</reference>
<proteinExistence type="predicted"/>
<dbReference type="InterPro" id="IPR036047">
    <property type="entry name" value="F-box-like_dom_sf"/>
</dbReference>
<dbReference type="SUPFAM" id="SSF81383">
    <property type="entry name" value="F-box domain"/>
    <property type="match status" value="1"/>
</dbReference>
<dbReference type="AlphaFoldDB" id="A0AAD5JXU5"/>
<organism evidence="1 2">
    <name type="scientific">Phascolomyces articulosus</name>
    <dbReference type="NCBI Taxonomy" id="60185"/>
    <lineage>
        <taxon>Eukaryota</taxon>
        <taxon>Fungi</taxon>
        <taxon>Fungi incertae sedis</taxon>
        <taxon>Mucoromycota</taxon>
        <taxon>Mucoromycotina</taxon>
        <taxon>Mucoromycetes</taxon>
        <taxon>Mucorales</taxon>
        <taxon>Lichtheimiaceae</taxon>
        <taxon>Phascolomyces</taxon>
    </lineage>
</organism>
<accession>A0AAD5JXU5</accession>
<evidence type="ECO:0000313" key="2">
    <source>
        <dbReference type="Proteomes" id="UP001209540"/>
    </source>
</evidence>
<protein>
    <recommendedName>
        <fullName evidence="3">F-box domain-containing protein</fullName>
    </recommendedName>
</protein>
<name>A0AAD5JXU5_9FUNG</name>
<gene>
    <name evidence="1" type="ORF">BDA99DRAFT_576767</name>
</gene>
<dbReference type="Proteomes" id="UP001209540">
    <property type="component" value="Unassembled WGS sequence"/>
</dbReference>
<comment type="caution">
    <text evidence="1">The sequence shown here is derived from an EMBL/GenBank/DDBJ whole genome shotgun (WGS) entry which is preliminary data.</text>
</comment>
<evidence type="ECO:0008006" key="3">
    <source>
        <dbReference type="Google" id="ProtNLM"/>
    </source>
</evidence>
<reference evidence="1" key="2">
    <citation type="submission" date="2023-02" db="EMBL/GenBank/DDBJ databases">
        <authorList>
            <consortium name="DOE Joint Genome Institute"/>
            <person name="Mondo S.J."/>
            <person name="Chang Y."/>
            <person name="Wang Y."/>
            <person name="Ahrendt S."/>
            <person name="Andreopoulos W."/>
            <person name="Barry K."/>
            <person name="Beard J."/>
            <person name="Benny G.L."/>
            <person name="Blankenship S."/>
            <person name="Bonito G."/>
            <person name="Cuomo C."/>
            <person name="Desiro A."/>
            <person name="Gervers K.A."/>
            <person name="Hundley H."/>
            <person name="Kuo A."/>
            <person name="LaButti K."/>
            <person name="Lang B.F."/>
            <person name="Lipzen A."/>
            <person name="O'Donnell K."/>
            <person name="Pangilinan J."/>
            <person name="Reynolds N."/>
            <person name="Sandor L."/>
            <person name="Smith M.W."/>
            <person name="Tsang A."/>
            <person name="Grigoriev I.V."/>
            <person name="Stajich J.E."/>
            <person name="Spatafora J.W."/>
        </authorList>
    </citation>
    <scope>NUCLEOTIDE SEQUENCE</scope>
    <source>
        <strain evidence="1">RSA 2281</strain>
    </source>
</reference>
<evidence type="ECO:0000313" key="1">
    <source>
        <dbReference type="EMBL" id="KAI9245852.1"/>
    </source>
</evidence>
<dbReference type="EMBL" id="JAIXMP010000049">
    <property type="protein sequence ID" value="KAI9245852.1"/>
    <property type="molecule type" value="Genomic_DNA"/>
</dbReference>
<sequence>MENDGVDEYMTTIVYQYCRRRTRDRTWTDDHPYTMDSFYDTWAFYMQGLKWKNYFLVISSEILETARVCDIIALLPLELVGVIFILLPEIEKPICFRVSRVWRQRMIATSATVWNTISNYSLRRDPTLLSLHTRCRTCSRFDYQCHREACTIHMLDVTQDYIHHLKILSYDTDRDVMTLEELQAANTRQGNRNSDANDGEGGVQQITTKIVGVSVTSESFLRLIRNNTRSSRRVHANMSIKFEQRAFEAREPSNIYAIVDTLVKLLPLEETFIVDPNENLIKFHSLNVTLLPKIILDAMGALETIKVIGFSGPYTIPSYQAFVEFLQNVRHHFDEVTLLYTGFVGDVLLGMMCDIPKLKTLKLFRPEGITDKEKRGPERGFILETTPDTISVYRYKGQRNITM</sequence>